<dbReference type="Proteomes" id="UP000254802">
    <property type="component" value="Unassembled WGS sequence"/>
</dbReference>
<organism evidence="1 2">
    <name type="scientific">Mannheimia haemolytica</name>
    <name type="common">Pasteurella haemolytica</name>
    <dbReference type="NCBI Taxonomy" id="75985"/>
    <lineage>
        <taxon>Bacteria</taxon>
        <taxon>Pseudomonadati</taxon>
        <taxon>Pseudomonadota</taxon>
        <taxon>Gammaproteobacteria</taxon>
        <taxon>Pasteurellales</taxon>
        <taxon>Pasteurellaceae</taxon>
        <taxon>Mannheimia</taxon>
    </lineage>
</organism>
<evidence type="ECO:0000313" key="2">
    <source>
        <dbReference type="Proteomes" id="UP000254802"/>
    </source>
</evidence>
<proteinExistence type="predicted"/>
<protein>
    <submittedName>
        <fullName evidence="1">Uncharacterized protein</fullName>
    </submittedName>
</protein>
<name>A0A378N5Y3_MANHA</name>
<dbReference type="EMBL" id="UGPN01000002">
    <property type="protein sequence ID" value="STY63831.1"/>
    <property type="molecule type" value="Genomic_DNA"/>
</dbReference>
<accession>A0A378N5Y3</accession>
<dbReference type="AlphaFoldDB" id="A0A378N5Y3"/>
<dbReference type="STRING" id="75985.WC39_07060"/>
<gene>
    <name evidence="1" type="ORF">NCTC10638_03003</name>
</gene>
<sequence>MELGKTTETDVKEMYNLEPEGVNKYSKGNQYFIDPTQLDLEDLKSTLIIFDEKGY</sequence>
<reference evidence="1 2" key="1">
    <citation type="submission" date="2018-06" db="EMBL/GenBank/DDBJ databases">
        <authorList>
            <consortium name="Pathogen Informatics"/>
            <person name="Doyle S."/>
        </authorList>
    </citation>
    <scope>NUCLEOTIDE SEQUENCE [LARGE SCALE GENOMIC DNA]</scope>
    <source>
        <strain evidence="1 2">NCTC10638</strain>
    </source>
</reference>
<evidence type="ECO:0000313" key="1">
    <source>
        <dbReference type="EMBL" id="STY63831.1"/>
    </source>
</evidence>